<protein>
    <submittedName>
        <fullName evidence="2">Predicted RNA-binding protein of the translin family</fullName>
    </submittedName>
</protein>
<dbReference type="RefSeq" id="WP_075071755.1">
    <property type="nucleotide sequence ID" value="NZ_DF967972.1"/>
</dbReference>
<organism evidence="2">
    <name type="scientific">Longilinea arvoryzae</name>
    <dbReference type="NCBI Taxonomy" id="360412"/>
    <lineage>
        <taxon>Bacteria</taxon>
        <taxon>Bacillati</taxon>
        <taxon>Chloroflexota</taxon>
        <taxon>Anaerolineae</taxon>
        <taxon>Anaerolineales</taxon>
        <taxon>Anaerolineaceae</taxon>
        <taxon>Longilinea</taxon>
    </lineage>
</organism>
<dbReference type="InterPro" id="IPR036081">
    <property type="entry name" value="Translin_sf"/>
</dbReference>
<reference evidence="2" key="1">
    <citation type="submission" date="2015-07" db="EMBL/GenBank/DDBJ databases">
        <title>Draft Genome Sequences of Anaerolinea thermolimosa IMO-1, Bellilinea caldifistulae GOMI-1, Leptolinea tardivitalis YMTK-2, Levilinea saccharolytica KIBI-1,Longilinea arvoryzae KOME-1, Previously Described as Members of the Anaerolineaceae (Chloroflexi).</title>
        <authorList>
            <person name="Sekiguchi Y."/>
            <person name="Ohashi A."/>
            <person name="Matsuura N."/>
            <person name="Tourlousse M.D."/>
        </authorList>
    </citation>
    <scope>NUCLEOTIDE SEQUENCE [LARGE SCALE GENOMIC DNA]</scope>
    <source>
        <strain evidence="2">KOME-1</strain>
    </source>
</reference>
<feature type="compositionally biased region" description="Acidic residues" evidence="1">
    <location>
        <begin position="226"/>
        <end position="235"/>
    </location>
</feature>
<dbReference type="PANTHER" id="PTHR10741">
    <property type="entry name" value="TRANSLIN AND TRANSLIN ASSOCIATED PROTEIN X"/>
    <property type="match status" value="1"/>
</dbReference>
<dbReference type="Proteomes" id="UP000055060">
    <property type="component" value="Unassembled WGS sequence"/>
</dbReference>
<evidence type="ECO:0000313" key="2">
    <source>
        <dbReference type="EMBL" id="GAP12314.1"/>
    </source>
</evidence>
<keyword evidence="3" id="KW-1185">Reference proteome</keyword>
<feature type="region of interest" description="Disordered" evidence="1">
    <location>
        <begin position="212"/>
        <end position="235"/>
    </location>
</feature>
<dbReference type="SUPFAM" id="SSF74784">
    <property type="entry name" value="Translin"/>
    <property type="match status" value="1"/>
</dbReference>
<gene>
    <name evidence="2" type="ORF">LARV_00046</name>
</gene>
<evidence type="ECO:0000256" key="1">
    <source>
        <dbReference type="SAM" id="MobiDB-lite"/>
    </source>
</evidence>
<dbReference type="EMBL" id="DF967972">
    <property type="protein sequence ID" value="GAP12314.1"/>
    <property type="molecule type" value="Genomic_DNA"/>
</dbReference>
<dbReference type="InterPro" id="IPR002848">
    <property type="entry name" value="Translin_fam"/>
</dbReference>
<dbReference type="STRING" id="360412.LARV_00046"/>
<dbReference type="Gene3D" id="1.20.58.2140">
    <property type="match status" value="1"/>
</dbReference>
<accession>A0A0S7BFS5</accession>
<sequence>MDFFADLSEQVHADFEARNLARDQALVQARALTRHAAQTIRAIHRSENDLAHDHLREARALVDALKHDLAAFPDLYYAGYTQDAIKEYAEASLTVAVIENQSLPMPADLGIEYNTYLKGLAEVTGELRRKTLDILRQGYSPEAERLLTCMDEIYALLITVDYPDAITNGLRRQTDLVRGIVERTRGDMTISLREQRLREAMQKLAARLPDVGELPEMGDFSTEPSQDQDADDTSV</sequence>
<name>A0A0S7BFS5_9CHLR</name>
<dbReference type="AlphaFoldDB" id="A0A0S7BFS5"/>
<evidence type="ECO:0000313" key="3">
    <source>
        <dbReference type="Proteomes" id="UP000055060"/>
    </source>
</evidence>
<dbReference type="CDD" id="cd14820">
    <property type="entry name" value="TRAX"/>
    <property type="match status" value="1"/>
</dbReference>
<dbReference type="GO" id="GO:0043565">
    <property type="term" value="F:sequence-specific DNA binding"/>
    <property type="evidence" value="ECO:0007669"/>
    <property type="project" value="InterPro"/>
</dbReference>
<proteinExistence type="predicted"/>